<proteinExistence type="predicted"/>
<protein>
    <submittedName>
        <fullName evidence="2">Rho termination factor N-terminal domain-containing protein</fullName>
    </submittedName>
</protein>
<organism evidence="2 3">
    <name type="scientific">Peloplasma aerotolerans</name>
    <dbReference type="NCBI Taxonomy" id="3044389"/>
    <lineage>
        <taxon>Bacteria</taxon>
        <taxon>Bacillati</taxon>
        <taxon>Mycoplasmatota</taxon>
        <taxon>Mollicutes</taxon>
        <taxon>Acholeplasmatales</taxon>
        <taxon>Acholeplasmataceae</taxon>
        <taxon>Peloplasma</taxon>
    </lineage>
</organism>
<comment type="caution">
    <text evidence="2">The sequence shown here is derived from an EMBL/GenBank/DDBJ whole genome shotgun (WGS) entry which is preliminary data.</text>
</comment>
<accession>A0AAW6U4P8</accession>
<keyword evidence="3" id="KW-1185">Reference proteome</keyword>
<evidence type="ECO:0000259" key="1">
    <source>
        <dbReference type="Pfam" id="PF07498"/>
    </source>
</evidence>
<gene>
    <name evidence="2" type="ORF">QJ521_04915</name>
</gene>
<name>A0AAW6U4P8_9MOLU</name>
<dbReference type="RefSeq" id="WP_282839363.1">
    <property type="nucleotide sequence ID" value="NZ_JASCXW010000013.1"/>
</dbReference>
<dbReference type="InterPro" id="IPR036269">
    <property type="entry name" value="Rho_N_sf"/>
</dbReference>
<dbReference type="GO" id="GO:0006353">
    <property type="term" value="P:DNA-templated transcription termination"/>
    <property type="evidence" value="ECO:0007669"/>
    <property type="project" value="InterPro"/>
</dbReference>
<dbReference type="SUPFAM" id="SSF68912">
    <property type="entry name" value="Rho N-terminal domain-like"/>
    <property type="match status" value="1"/>
</dbReference>
<feature type="domain" description="Rho termination factor-like N-terminal" evidence="1">
    <location>
        <begin position="1"/>
        <end position="27"/>
    </location>
</feature>
<sequence length="31" mass="3506">MTVAELRSLAKERNLTGYSTLKKAELIDLLK</sequence>
<dbReference type="Proteomes" id="UP001431532">
    <property type="component" value="Unassembled WGS sequence"/>
</dbReference>
<dbReference type="Pfam" id="PF07498">
    <property type="entry name" value="Rho_N"/>
    <property type="match status" value="1"/>
</dbReference>
<dbReference type="InterPro" id="IPR036361">
    <property type="entry name" value="SAP_dom_sf"/>
</dbReference>
<evidence type="ECO:0000313" key="2">
    <source>
        <dbReference type="EMBL" id="MDI6452897.1"/>
    </source>
</evidence>
<dbReference type="InterPro" id="IPR011112">
    <property type="entry name" value="Rho-like_N"/>
</dbReference>
<evidence type="ECO:0000313" key="3">
    <source>
        <dbReference type="Proteomes" id="UP001431532"/>
    </source>
</evidence>
<dbReference type="EMBL" id="JASCXW010000013">
    <property type="protein sequence ID" value="MDI6452897.1"/>
    <property type="molecule type" value="Genomic_DNA"/>
</dbReference>
<reference evidence="2" key="1">
    <citation type="submission" date="2023-05" db="EMBL/GenBank/DDBJ databases">
        <title>Mariniplasma microaerophilum sp. nov., a novel anaerobic mollicute isolated from terrestrial mud volcano, Taman Peninsula, Russia.</title>
        <authorList>
            <person name="Khomyakova M.A."/>
            <person name="Merkel A.Y."/>
            <person name="Slobodkin A.I."/>
        </authorList>
    </citation>
    <scope>NUCLEOTIDE SEQUENCE</scope>
    <source>
        <strain evidence="2">M4Ah</strain>
    </source>
</reference>
<dbReference type="AlphaFoldDB" id="A0AAW6U4P8"/>
<dbReference type="Gene3D" id="1.10.720.30">
    <property type="entry name" value="SAP domain"/>
    <property type="match status" value="1"/>
</dbReference>